<keyword evidence="3" id="KW-1185">Reference proteome</keyword>
<dbReference type="Proteomes" id="UP000620262">
    <property type="component" value="Unassembled WGS sequence"/>
</dbReference>
<sequence length="48" mass="4701">MSVKYLLAAVTIALLALSGCATTGTGGDNTTYATPLGIGPVRGNIGGY</sequence>
<keyword evidence="1" id="KW-0732">Signal</keyword>
<reference evidence="2 3" key="1">
    <citation type="submission" date="2020-10" db="EMBL/GenBank/DDBJ databases">
        <title>Sequencing the genomes of 1000 actinobacteria strains.</title>
        <authorList>
            <person name="Klenk H.-P."/>
        </authorList>
    </citation>
    <scope>NUCLEOTIDE SEQUENCE [LARGE SCALE GENOMIC DNA]</scope>
    <source>
        <strain evidence="2 3">DSM 7307</strain>
    </source>
</reference>
<evidence type="ECO:0000313" key="3">
    <source>
        <dbReference type="Proteomes" id="UP000620262"/>
    </source>
</evidence>
<feature type="chain" id="PRO_5046462608" evidence="1">
    <location>
        <begin position="22"/>
        <end position="48"/>
    </location>
</feature>
<accession>A0ABR9IRH9</accession>
<comment type="caution">
    <text evidence="2">The sequence shown here is derived from an EMBL/GenBank/DDBJ whole genome shotgun (WGS) entry which is preliminary data.</text>
</comment>
<name>A0ABR9IRH9_RHIVS</name>
<protein>
    <submittedName>
        <fullName evidence="2">Carbon monoxide dehydrogenase subunit G</fullName>
    </submittedName>
</protein>
<dbReference type="PROSITE" id="PS51257">
    <property type="entry name" value="PROKAR_LIPOPROTEIN"/>
    <property type="match status" value="1"/>
</dbReference>
<organism evidence="2 3">
    <name type="scientific">Rhizobium viscosum</name>
    <name type="common">Arthrobacter viscosus</name>
    <dbReference type="NCBI Taxonomy" id="1673"/>
    <lineage>
        <taxon>Bacteria</taxon>
        <taxon>Pseudomonadati</taxon>
        <taxon>Pseudomonadota</taxon>
        <taxon>Alphaproteobacteria</taxon>
        <taxon>Hyphomicrobiales</taxon>
        <taxon>Rhizobiaceae</taxon>
        <taxon>Rhizobium/Agrobacterium group</taxon>
        <taxon>Rhizobium</taxon>
    </lineage>
</organism>
<evidence type="ECO:0000313" key="2">
    <source>
        <dbReference type="EMBL" id="MBE1505785.1"/>
    </source>
</evidence>
<evidence type="ECO:0000256" key="1">
    <source>
        <dbReference type="SAM" id="SignalP"/>
    </source>
</evidence>
<feature type="signal peptide" evidence="1">
    <location>
        <begin position="1"/>
        <end position="21"/>
    </location>
</feature>
<proteinExistence type="predicted"/>
<dbReference type="EMBL" id="JADBEC010000001">
    <property type="protein sequence ID" value="MBE1505785.1"/>
    <property type="molecule type" value="Genomic_DNA"/>
</dbReference>
<dbReference type="RefSeq" id="WP_167669471.1">
    <property type="nucleotide sequence ID" value="NZ_BAAAVL010000009.1"/>
</dbReference>
<gene>
    <name evidence="2" type="ORF">H4W29_002966</name>
</gene>